<dbReference type="AlphaFoldDB" id="A0A0R2AQC4"/>
<dbReference type="PANTHER" id="PTHR35145">
    <property type="entry name" value="CYTOPLASMIC PROTEIN-RELATED"/>
    <property type="match status" value="1"/>
</dbReference>
<evidence type="ECO:0000313" key="2">
    <source>
        <dbReference type="Proteomes" id="UP000051008"/>
    </source>
</evidence>
<accession>A0A0R2AQC4</accession>
<reference evidence="1 2" key="1">
    <citation type="journal article" date="2015" name="Genome Announc.">
        <title>Expanding the biotechnology potential of lactobacilli through comparative genomics of 213 strains and associated genera.</title>
        <authorList>
            <person name="Sun Z."/>
            <person name="Harris H.M."/>
            <person name="McCann A."/>
            <person name="Guo C."/>
            <person name="Argimon S."/>
            <person name="Zhang W."/>
            <person name="Yang X."/>
            <person name="Jeffery I.B."/>
            <person name="Cooney J.C."/>
            <person name="Kagawa T.F."/>
            <person name="Liu W."/>
            <person name="Song Y."/>
            <person name="Salvetti E."/>
            <person name="Wrobel A."/>
            <person name="Rasinkangas P."/>
            <person name="Parkhill J."/>
            <person name="Rea M.C."/>
            <person name="O'Sullivan O."/>
            <person name="Ritari J."/>
            <person name="Douillard F.P."/>
            <person name="Paul Ross R."/>
            <person name="Yang R."/>
            <person name="Briner A.E."/>
            <person name="Felis G.E."/>
            <person name="de Vos W.M."/>
            <person name="Barrangou R."/>
            <person name="Klaenhammer T.R."/>
            <person name="Caufield P.W."/>
            <person name="Cui Y."/>
            <person name="Zhang H."/>
            <person name="O'Toole P.W."/>
        </authorList>
    </citation>
    <scope>NUCLEOTIDE SEQUENCE [LARGE SCALE GENOMIC DNA]</scope>
    <source>
        <strain evidence="1 2">DSM 20509</strain>
    </source>
</reference>
<comment type="caution">
    <text evidence="1">The sequence shown here is derived from an EMBL/GenBank/DDBJ whole genome shotgun (WGS) entry which is preliminary data.</text>
</comment>
<dbReference type="PATRIC" id="fig|1423718.3.peg.203"/>
<dbReference type="EMBL" id="AYYP01000006">
    <property type="protein sequence ID" value="KRM66246.1"/>
    <property type="molecule type" value="Genomic_DNA"/>
</dbReference>
<dbReference type="PANTHER" id="PTHR35145:SF1">
    <property type="entry name" value="CYTOPLASMIC PROTEIN"/>
    <property type="match status" value="1"/>
</dbReference>
<organism evidence="1 2">
    <name type="scientific">Ligilactobacillus agilis DSM 20509</name>
    <dbReference type="NCBI Taxonomy" id="1423718"/>
    <lineage>
        <taxon>Bacteria</taxon>
        <taxon>Bacillati</taxon>
        <taxon>Bacillota</taxon>
        <taxon>Bacilli</taxon>
        <taxon>Lactobacillales</taxon>
        <taxon>Lactobacillaceae</taxon>
        <taxon>Ligilactobacillus</taxon>
    </lineage>
</organism>
<dbReference type="SUPFAM" id="SSF142906">
    <property type="entry name" value="YjbR-like"/>
    <property type="match status" value="1"/>
</dbReference>
<dbReference type="Proteomes" id="UP000051008">
    <property type="component" value="Unassembled WGS sequence"/>
</dbReference>
<proteinExistence type="predicted"/>
<dbReference type="InterPro" id="IPR058532">
    <property type="entry name" value="YjbR/MT2646/Rv2570-like"/>
</dbReference>
<dbReference type="Pfam" id="PF04237">
    <property type="entry name" value="YjbR"/>
    <property type="match status" value="1"/>
</dbReference>
<protein>
    <recommendedName>
        <fullName evidence="3">MmcQ protein</fullName>
    </recommendedName>
</protein>
<keyword evidence="2" id="KW-1185">Reference proteome</keyword>
<dbReference type="Gene3D" id="3.90.1150.30">
    <property type="match status" value="1"/>
</dbReference>
<dbReference type="RefSeq" id="WP_056975673.1">
    <property type="nucleotide sequence ID" value="NZ_AYYP01000006.1"/>
</dbReference>
<dbReference type="InterPro" id="IPR038056">
    <property type="entry name" value="YjbR-like_sf"/>
</dbReference>
<evidence type="ECO:0008006" key="3">
    <source>
        <dbReference type="Google" id="ProtNLM"/>
    </source>
</evidence>
<evidence type="ECO:0000313" key="1">
    <source>
        <dbReference type="EMBL" id="KRM66246.1"/>
    </source>
</evidence>
<dbReference type="InterPro" id="IPR007351">
    <property type="entry name" value="YjbR"/>
</dbReference>
<name>A0A0R2AQC4_9LACO</name>
<dbReference type="OrthoDB" id="9789813at2"/>
<sequence>MERKELLAYIEQKYQVQAEYLWQKFPTYAVFRQQANRKWFALVMTVPAAKLGLSGQGSEELLNVKLDPELVGLLKQMPGFLPAYHMNKATWISIRLKQIAAEQIKDLLAQSYDLTQK</sequence>
<gene>
    <name evidence="1" type="ORF">FC14_GL000192</name>
</gene>